<dbReference type="Pfam" id="PF13670">
    <property type="entry name" value="PepSY_2"/>
    <property type="match status" value="1"/>
</dbReference>
<name>N9VHG4_9GAMM</name>
<evidence type="ECO:0000256" key="1">
    <source>
        <dbReference type="SAM" id="SignalP"/>
    </source>
</evidence>
<dbReference type="Proteomes" id="UP000023775">
    <property type="component" value="Unassembled WGS sequence"/>
</dbReference>
<protein>
    <recommendedName>
        <fullName evidence="2">PepSY domain-containing protein</fullName>
    </recommendedName>
</protein>
<comment type="caution">
    <text evidence="3">The sequence shown here is derived from an EMBL/GenBank/DDBJ whole genome shotgun (WGS) entry which is preliminary data.</text>
</comment>
<sequence length="99" mass="10660">MIPRTLLLFLGLAPLLVKANDQVLEIEAVIRLLLKQGYHDIREIVLEEGHYHIEALDARERKVTVYLDSDSGQLLETHAIPAAASAGAAPATPAPAAGK</sequence>
<dbReference type="EMBL" id="APVG01000053">
    <property type="protein sequence ID" value="ENY70836.1"/>
    <property type="molecule type" value="Genomic_DNA"/>
</dbReference>
<dbReference type="eggNOG" id="ENOG5030IWZ">
    <property type="taxonomic scope" value="Bacteria"/>
</dbReference>
<keyword evidence="1" id="KW-0732">Signal</keyword>
<proteinExistence type="predicted"/>
<evidence type="ECO:0000313" key="3">
    <source>
        <dbReference type="EMBL" id="ENY70836.1"/>
    </source>
</evidence>
<feature type="chain" id="PRO_5004154451" description="PepSY domain-containing protein" evidence="1">
    <location>
        <begin position="20"/>
        <end position="99"/>
    </location>
</feature>
<feature type="domain" description="PepSY" evidence="2">
    <location>
        <begin position="21"/>
        <end position="76"/>
    </location>
</feature>
<keyword evidence="4" id="KW-1185">Reference proteome</keyword>
<accession>N9VHG4</accession>
<evidence type="ECO:0000313" key="4">
    <source>
        <dbReference type="Proteomes" id="UP000023775"/>
    </source>
</evidence>
<dbReference type="AlphaFoldDB" id="N9VHG4"/>
<reference evidence="3 4" key="1">
    <citation type="journal article" date="2013" name="Genome Announc.">
        <title>Draft Genome Sequence of the Aeromonas diversa Type Strain.</title>
        <authorList>
            <person name="Farfan M."/>
            <person name="Spataro N."/>
            <person name="Sanglas A."/>
            <person name="Albarral V."/>
            <person name="Loren J.G."/>
            <person name="Bosch E."/>
            <person name="Fuste M.C."/>
        </authorList>
    </citation>
    <scope>NUCLEOTIDE SEQUENCE [LARGE SCALE GENOMIC DNA]</scope>
    <source>
        <strain evidence="3 4">2478-85</strain>
    </source>
</reference>
<feature type="signal peptide" evidence="1">
    <location>
        <begin position="1"/>
        <end position="19"/>
    </location>
</feature>
<gene>
    <name evidence="3" type="ORF">G114_16320</name>
</gene>
<evidence type="ECO:0000259" key="2">
    <source>
        <dbReference type="Pfam" id="PF13670"/>
    </source>
</evidence>
<dbReference type="InterPro" id="IPR025711">
    <property type="entry name" value="PepSY"/>
</dbReference>
<organism evidence="3 4">
    <name type="scientific">Aeromonas diversa CDC 2478-85</name>
    <dbReference type="NCBI Taxonomy" id="1268237"/>
    <lineage>
        <taxon>Bacteria</taxon>
        <taxon>Pseudomonadati</taxon>
        <taxon>Pseudomonadota</taxon>
        <taxon>Gammaproteobacteria</taxon>
        <taxon>Aeromonadales</taxon>
        <taxon>Aeromonadaceae</taxon>
        <taxon>Aeromonas</taxon>
    </lineage>
</organism>